<dbReference type="Pfam" id="PF22506">
    <property type="entry name" value="Cj1289-like_C"/>
    <property type="match status" value="1"/>
</dbReference>
<dbReference type="OrthoDB" id="5329645at2"/>
<dbReference type="SUPFAM" id="SSF109998">
    <property type="entry name" value="Triger factor/SurA peptide-binding domain-like"/>
    <property type="match status" value="1"/>
</dbReference>
<feature type="domain" description="Cj1289-like C-terminal" evidence="5">
    <location>
        <begin position="135"/>
        <end position="226"/>
    </location>
</feature>
<evidence type="ECO:0000259" key="5">
    <source>
        <dbReference type="Pfam" id="PF22506"/>
    </source>
</evidence>
<evidence type="ECO:0000256" key="2">
    <source>
        <dbReference type="ARBA" id="ARBA00023110"/>
    </source>
</evidence>
<feature type="signal peptide" evidence="3">
    <location>
        <begin position="1"/>
        <end position="18"/>
    </location>
</feature>
<keyword evidence="1 3" id="KW-0732">Signal</keyword>
<dbReference type="PANTHER" id="PTHR47637">
    <property type="entry name" value="CHAPERONE SURA"/>
    <property type="match status" value="1"/>
</dbReference>
<dbReference type="InterPro" id="IPR050280">
    <property type="entry name" value="OMP_Chaperone_SurA"/>
</dbReference>
<evidence type="ECO:0000256" key="3">
    <source>
        <dbReference type="SAM" id="SignalP"/>
    </source>
</evidence>
<dbReference type="InterPro" id="IPR015391">
    <property type="entry name" value="SurA_N"/>
</dbReference>
<protein>
    <recommendedName>
        <fullName evidence="8">SurA N-terminal domain-containing protein</fullName>
    </recommendedName>
</protein>
<name>A0A7U4RPT8_9BACT</name>
<accession>A0A7U4RPT8</accession>
<dbReference type="RefSeq" id="WP_046550241.1">
    <property type="nucleotide sequence ID" value="NZ_CP011308.1"/>
</dbReference>
<evidence type="ECO:0000256" key="1">
    <source>
        <dbReference type="ARBA" id="ARBA00022729"/>
    </source>
</evidence>
<dbReference type="InterPro" id="IPR027304">
    <property type="entry name" value="Trigger_fact/SurA_dom_sf"/>
</dbReference>
<evidence type="ECO:0008006" key="8">
    <source>
        <dbReference type="Google" id="ProtNLM"/>
    </source>
</evidence>
<evidence type="ECO:0000313" key="7">
    <source>
        <dbReference type="Proteomes" id="UP000034444"/>
    </source>
</evidence>
<feature type="chain" id="PRO_5031494302" description="SurA N-terminal domain-containing protein" evidence="3">
    <location>
        <begin position="19"/>
        <end position="272"/>
    </location>
</feature>
<keyword evidence="2" id="KW-0697">Rotamase</keyword>
<feature type="domain" description="SurA N-terminal" evidence="4">
    <location>
        <begin position="45"/>
        <end position="116"/>
    </location>
</feature>
<dbReference type="Gene3D" id="3.10.50.40">
    <property type="match status" value="1"/>
</dbReference>
<organism evidence="6 7">
    <name type="scientific">Sulfurovum lithotrophicum</name>
    <dbReference type="NCBI Taxonomy" id="206403"/>
    <lineage>
        <taxon>Bacteria</taxon>
        <taxon>Pseudomonadati</taxon>
        <taxon>Campylobacterota</taxon>
        <taxon>Epsilonproteobacteria</taxon>
        <taxon>Campylobacterales</taxon>
        <taxon>Sulfurovaceae</taxon>
        <taxon>Sulfurovum</taxon>
    </lineage>
</organism>
<evidence type="ECO:0000259" key="4">
    <source>
        <dbReference type="Pfam" id="PF09312"/>
    </source>
</evidence>
<dbReference type="Proteomes" id="UP000034444">
    <property type="component" value="Chromosome"/>
</dbReference>
<dbReference type="KEGG" id="slh:YH65_00980"/>
<proteinExistence type="predicted"/>
<reference evidence="6 7" key="1">
    <citation type="submission" date="2015-04" db="EMBL/GenBank/DDBJ databases">
        <title>Complete genome sequence of Sulfurovum lithotrophicum ATCC BAA-797T.</title>
        <authorList>
            <person name="Ahn J."/>
            <person name="Park G."/>
            <person name="Jeon W."/>
            <person name="Jang Y."/>
            <person name="Jang M."/>
            <person name="Lee H."/>
            <person name="Lee H."/>
        </authorList>
    </citation>
    <scope>NUCLEOTIDE SEQUENCE [LARGE SCALE GENOMIC DNA]</scope>
    <source>
        <strain evidence="7">ATCC BAA-797 / 42BKT</strain>
    </source>
</reference>
<evidence type="ECO:0000313" key="6">
    <source>
        <dbReference type="EMBL" id="AKF24135.1"/>
    </source>
</evidence>
<sequence>MNKLIFLGLLTFLTFSHARMVNAVALTVDGEAITTNEIRKVQKKAGVSRQQAIDLLIQDRLQKEAMKNIKISEETIDAKIAQIANLNNISIPQMQKMLKKQGTSWSKYRESIRQALKKERFFKEKVARTIHSPSEEQLKLYYETHKEAFVMPTSIQMTEYSAKSEKTLQNFLRTGSAKGIKSISASKKTKGMNPAMLSMLLSTPDGRFTKPINAGDKWVVFKVNGKQGKKLLPFEEARNAVAARWRQEQQNQALKDYFSKMKTEAKIHVIRK</sequence>
<dbReference type="Gene3D" id="1.10.4030.10">
    <property type="entry name" value="Porin chaperone SurA, peptide-binding domain"/>
    <property type="match status" value="1"/>
</dbReference>
<dbReference type="EMBL" id="CP011308">
    <property type="protein sequence ID" value="AKF24135.1"/>
    <property type="molecule type" value="Genomic_DNA"/>
</dbReference>
<reference evidence="7" key="2">
    <citation type="journal article" date="2017" name="Stand. Genomic Sci.">
        <title>Complete genome sequence of the sulfur-oxidizing chemolithoautotrophic Sulfurovum lithotrophicum 42BKTT.</title>
        <authorList>
            <person name="Jeon W."/>
            <person name="Priscilla L."/>
            <person name="Park G."/>
            <person name="Lee H."/>
            <person name="Lee N."/>
            <person name="Lee D."/>
            <person name="Kwon H."/>
            <person name="Ahn I."/>
            <person name="Lee C."/>
            <person name="Lee H."/>
            <person name="Ahn J."/>
        </authorList>
    </citation>
    <scope>NUCLEOTIDE SEQUENCE [LARGE SCALE GENOMIC DNA]</scope>
    <source>
        <strain evidence="7">ATCC BAA-797 / 42BKT</strain>
    </source>
</reference>
<keyword evidence="2" id="KW-0413">Isomerase</keyword>
<keyword evidence="7" id="KW-1185">Reference proteome</keyword>
<dbReference type="InterPro" id="IPR055131">
    <property type="entry name" value="Cj1289-like_C"/>
</dbReference>
<gene>
    <name evidence="6" type="ORF">YH65_00980</name>
</gene>
<dbReference type="GO" id="GO:0003755">
    <property type="term" value="F:peptidyl-prolyl cis-trans isomerase activity"/>
    <property type="evidence" value="ECO:0007669"/>
    <property type="project" value="UniProtKB-KW"/>
</dbReference>
<dbReference type="AlphaFoldDB" id="A0A7U4RPT8"/>
<dbReference type="PANTHER" id="PTHR47637:SF1">
    <property type="entry name" value="CHAPERONE SURA"/>
    <property type="match status" value="1"/>
</dbReference>
<dbReference type="InterPro" id="IPR046357">
    <property type="entry name" value="PPIase_dom_sf"/>
</dbReference>
<dbReference type="Pfam" id="PF09312">
    <property type="entry name" value="SurA_N"/>
    <property type="match status" value="1"/>
</dbReference>